<dbReference type="AlphaFoldDB" id="A0A2R5GSE0"/>
<evidence type="ECO:0000313" key="2">
    <source>
        <dbReference type="EMBL" id="GBG33796.1"/>
    </source>
</evidence>
<evidence type="ECO:0000313" key="3">
    <source>
        <dbReference type="Proteomes" id="UP000241890"/>
    </source>
</evidence>
<dbReference type="InParanoid" id="A0A2R5GSE0"/>
<sequence length="101" mass="11196">MMSTAKAPQMRFPLGQSEGGHAKFVVDQPMKIREDMLFMKKPEVWPLVAAIAFAGIIGTWKIATLDMEPSQGPIKAFFGANNREILGIKPSDSKLEYKKDA</sequence>
<dbReference type="Pfam" id="PF06522">
    <property type="entry name" value="B12D"/>
    <property type="match status" value="1"/>
</dbReference>
<keyword evidence="3" id="KW-1185">Reference proteome</keyword>
<dbReference type="EMBL" id="BEYU01000170">
    <property type="protein sequence ID" value="GBG33796.1"/>
    <property type="molecule type" value="Genomic_DNA"/>
</dbReference>
<evidence type="ECO:0000256" key="1">
    <source>
        <dbReference type="SAM" id="Phobius"/>
    </source>
</evidence>
<comment type="caution">
    <text evidence="2">The sequence shown here is derived from an EMBL/GenBank/DDBJ whole genome shotgun (WGS) entry which is preliminary data.</text>
</comment>
<keyword evidence="1" id="KW-0812">Transmembrane</keyword>
<accession>A0A2R5GSE0</accession>
<keyword evidence="1" id="KW-0472">Membrane</keyword>
<reference evidence="2 3" key="1">
    <citation type="submission" date="2017-12" db="EMBL/GenBank/DDBJ databases">
        <title>Sequencing, de novo assembly and annotation of complete genome of a new Thraustochytrid species, strain FCC1311.</title>
        <authorList>
            <person name="Sedici K."/>
            <person name="Godart F."/>
            <person name="Aiese Cigliano R."/>
            <person name="Sanseverino W."/>
            <person name="Barakat M."/>
            <person name="Ortet P."/>
            <person name="Marechal E."/>
            <person name="Cagnac O."/>
            <person name="Amato A."/>
        </authorList>
    </citation>
    <scope>NUCLEOTIDE SEQUENCE [LARGE SCALE GENOMIC DNA]</scope>
</reference>
<name>A0A2R5GSE0_9STRA</name>
<organism evidence="2 3">
    <name type="scientific">Hondaea fermentalgiana</name>
    <dbReference type="NCBI Taxonomy" id="2315210"/>
    <lineage>
        <taxon>Eukaryota</taxon>
        <taxon>Sar</taxon>
        <taxon>Stramenopiles</taxon>
        <taxon>Bigyra</taxon>
        <taxon>Labyrinthulomycetes</taxon>
        <taxon>Thraustochytrida</taxon>
        <taxon>Thraustochytriidae</taxon>
        <taxon>Hondaea</taxon>
    </lineage>
</organism>
<dbReference type="Proteomes" id="UP000241890">
    <property type="component" value="Unassembled WGS sequence"/>
</dbReference>
<proteinExistence type="predicted"/>
<keyword evidence="1" id="KW-1133">Transmembrane helix</keyword>
<feature type="transmembrane region" description="Helical" evidence="1">
    <location>
        <begin position="44"/>
        <end position="63"/>
    </location>
</feature>
<protein>
    <submittedName>
        <fullName evidence="2">Uncharacterized protein</fullName>
    </submittedName>
</protein>
<dbReference type="InterPro" id="IPR010530">
    <property type="entry name" value="B12D"/>
</dbReference>
<gene>
    <name evidence="2" type="ORF">FCC1311_100192</name>
</gene>